<organism evidence="4 5">
    <name type="scientific">Olivibacter domesticus</name>
    <name type="common">Pseudosphingobacterium domesticum</name>
    <dbReference type="NCBI Taxonomy" id="407022"/>
    <lineage>
        <taxon>Bacteria</taxon>
        <taxon>Pseudomonadati</taxon>
        <taxon>Bacteroidota</taxon>
        <taxon>Sphingobacteriia</taxon>
        <taxon>Sphingobacteriales</taxon>
        <taxon>Sphingobacteriaceae</taxon>
        <taxon>Olivibacter</taxon>
    </lineage>
</organism>
<feature type="domain" description="Response regulatory" evidence="2">
    <location>
        <begin position="2"/>
        <end position="113"/>
    </location>
</feature>
<dbReference type="InterPro" id="IPR046947">
    <property type="entry name" value="LytR-like"/>
</dbReference>
<dbReference type="GO" id="GO:0000156">
    <property type="term" value="F:phosphorelay response regulator activity"/>
    <property type="evidence" value="ECO:0007669"/>
    <property type="project" value="InterPro"/>
</dbReference>
<dbReference type="RefSeq" id="WP_093325440.1">
    <property type="nucleotide sequence ID" value="NZ_FOAF01000002.1"/>
</dbReference>
<dbReference type="EMBL" id="FOAF01000002">
    <property type="protein sequence ID" value="SEL55180.1"/>
    <property type="molecule type" value="Genomic_DNA"/>
</dbReference>
<protein>
    <submittedName>
        <fullName evidence="4">Two component transcriptional regulator, LytTR family</fullName>
    </submittedName>
</protein>
<dbReference type="InterPro" id="IPR001789">
    <property type="entry name" value="Sig_transdc_resp-reg_receiver"/>
</dbReference>
<gene>
    <name evidence="4" type="ORF">SAMN05661044_02839</name>
</gene>
<evidence type="ECO:0000313" key="4">
    <source>
        <dbReference type="EMBL" id="SEL55180.1"/>
    </source>
</evidence>
<dbReference type="PANTHER" id="PTHR37299:SF1">
    <property type="entry name" value="STAGE 0 SPORULATION PROTEIN A HOMOLOG"/>
    <property type="match status" value="1"/>
</dbReference>
<dbReference type="AlphaFoldDB" id="A0A1H7R4K7"/>
<dbReference type="GO" id="GO:0003677">
    <property type="term" value="F:DNA binding"/>
    <property type="evidence" value="ECO:0007669"/>
    <property type="project" value="InterPro"/>
</dbReference>
<feature type="domain" description="HTH LytTR-type" evidence="3">
    <location>
        <begin position="136"/>
        <end position="207"/>
    </location>
</feature>
<dbReference type="OrthoDB" id="9787344at2"/>
<keyword evidence="5" id="KW-1185">Reference proteome</keyword>
<evidence type="ECO:0000259" key="2">
    <source>
        <dbReference type="PROSITE" id="PS50110"/>
    </source>
</evidence>
<dbReference type="SMART" id="SM00448">
    <property type="entry name" value="REC"/>
    <property type="match status" value="1"/>
</dbReference>
<dbReference type="Proteomes" id="UP000199421">
    <property type="component" value="Unassembled WGS sequence"/>
</dbReference>
<dbReference type="PANTHER" id="PTHR37299">
    <property type="entry name" value="TRANSCRIPTIONAL REGULATOR-RELATED"/>
    <property type="match status" value="1"/>
</dbReference>
<evidence type="ECO:0000313" key="5">
    <source>
        <dbReference type="Proteomes" id="UP000199421"/>
    </source>
</evidence>
<dbReference type="InterPro" id="IPR011006">
    <property type="entry name" value="CheY-like_superfamily"/>
</dbReference>
<reference evidence="5" key="1">
    <citation type="submission" date="2016-10" db="EMBL/GenBank/DDBJ databases">
        <authorList>
            <person name="Varghese N."/>
            <person name="Submissions S."/>
        </authorList>
    </citation>
    <scope>NUCLEOTIDE SEQUENCE [LARGE SCALE GENOMIC DNA]</scope>
    <source>
        <strain evidence="5">DSM 18733</strain>
    </source>
</reference>
<proteinExistence type="predicted"/>
<dbReference type="STRING" id="407022.SAMN05661044_02839"/>
<evidence type="ECO:0000256" key="1">
    <source>
        <dbReference type="PROSITE-ProRule" id="PRU00169"/>
    </source>
</evidence>
<dbReference type="SUPFAM" id="SSF52172">
    <property type="entry name" value="CheY-like"/>
    <property type="match status" value="1"/>
</dbReference>
<dbReference type="PROSITE" id="PS50110">
    <property type="entry name" value="RESPONSE_REGULATORY"/>
    <property type="match status" value="1"/>
</dbReference>
<feature type="modified residue" description="4-aspartylphosphate" evidence="1">
    <location>
        <position position="53"/>
    </location>
</feature>
<name>A0A1H7R4K7_OLID1</name>
<dbReference type="SMART" id="SM00850">
    <property type="entry name" value="LytTR"/>
    <property type="match status" value="1"/>
</dbReference>
<dbReference type="PROSITE" id="PS50930">
    <property type="entry name" value="HTH_LYTTR"/>
    <property type="match status" value="1"/>
</dbReference>
<accession>A0A1H7R4K7</accession>
<dbReference type="Gene3D" id="3.40.50.2300">
    <property type="match status" value="1"/>
</dbReference>
<dbReference type="Pfam" id="PF04397">
    <property type="entry name" value="LytTR"/>
    <property type="match status" value="1"/>
</dbReference>
<dbReference type="InterPro" id="IPR007492">
    <property type="entry name" value="LytTR_DNA-bd_dom"/>
</dbReference>
<sequence length="242" mass="27767">MNCIIVDDEPLAREEMQALIKEVSEIEILGKFPNAPAALSFLKVNEIDLIFLDIEMPMVTGLEFAAQLPKQALTIFTTAYPQYALKSYELDAIDYLLKPIEKNRLQKAIKKAEVYKQLLSDNTEKNTIETNTADFLLIKSDRKFHRINFSDIKFIEGLKDYVVIYVGNQKLITAMNLKTIHQKIPQHLFLRVSKSYVVNIGYIDSFDHRSIYLGEFEVPLGDVYKKDFFTIYAGGALDPENE</sequence>
<dbReference type="Pfam" id="PF00072">
    <property type="entry name" value="Response_reg"/>
    <property type="match status" value="1"/>
</dbReference>
<evidence type="ECO:0000259" key="3">
    <source>
        <dbReference type="PROSITE" id="PS50930"/>
    </source>
</evidence>
<dbReference type="Gene3D" id="2.40.50.1020">
    <property type="entry name" value="LytTr DNA-binding domain"/>
    <property type="match status" value="1"/>
</dbReference>
<keyword evidence="1" id="KW-0597">Phosphoprotein</keyword>